<proteinExistence type="predicted"/>
<dbReference type="RefSeq" id="WP_267537972.1">
    <property type="nucleotide sequence ID" value="NZ_JAPNKA010000001.1"/>
</dbReference>
<comment type="caution">
    <text evidence="2">The sequence shown here is derived from an EMBL/GenBank/DDBJ whole genome shotgun (WGS) entry which is preliminary data.</text>
</comment>
<dbReference type="EMBL" id="JAPNKA010000001">
    <property type="protein sequence ID" value="MCY1079242.1"/>
    <property type="molecule type" value="Genomic_DNA"/>
</dbReference>
<sequence length="579" mass="64618">MPKYKVIMQGGYMSGDMFGVAASMLLDPAVCVLILKGTDQDYLDVMDDQSDRLMAFYKEILGDAQCAARVTVGLVPNPQTYLKGITGEFGRLNQSGATGIRGLFKALKSSDTVELLRIGMATDIVSKVFTWERIVDHFTRDDIQGNIKIFLENDPARKKLLDPYRPRVLLWVRINKRKPKATAHLELDTSVQGVRQIVQRIVEANAKRREVGLPEWTIALTGDRLDLSQPKNKLLKDHCVDLMEFWKAPGWNEAWGRRGQLTLFAFLYGRNAQMVNLGMRSGGLEGPALIGIPTVYMEETDNPQQDRMKKWVGPLRLLGRPMDKDEEVGDEEVGRSGLRLPPPPPSFQRLALSQLPTRTGQAIKSALGLSDPSAIAKLLDAATKETAGTNRDRLAKAKTEYHRVRGTTFNKFFDLYLVSQGYPWEQVDEAGCEYWRDFAYYYPKTSAEIRRLVGKWYDVRVAKKGSEATGGFAVGDVEAIMGKLNELLPDPVLPKKEEVLPKPLVSTPIVTPSPTIVLESRLPPPPLPSVLTTPSVSGSVGPSSEKRPPVPLSKMGISGQKRWRKTLRDQGLDPKDFWD</sequence>
<feature type="compositionally biased region" description="Basic and acidic residues" evidence="1">
    <location>
        <begin position="566"/>
        <end position="579"/>
    </location>
</feature>
<evidence type="ECO:0000313" key="2">
    <source>
        <dbReference type="EMBL" id="MCY1079242.1"/>
    </source>
</evidence>
<organism evidence="2 3">
    <name type="scientific">Archangium lansingense</name>
    <dbReference type="NCBI Taxonomy" id="2995310"/>
    <lineage>
        <taxon>Bacteria</taxon>
        <taxon>Pseudomonadati</taxon>
        <taxon>Myxococcota</taxon>
        <taxon>Myxococcia</taxon>
        <taxon>Myxococcales</taxon>
        <taxon>Cystobacterineae</taxon>
        <taxon>Archangiaceae</taxon>
        <taxon>Archangium</taxon>
    </lineage>
</organism>
<evidence type="ECO:0000313" key="3">
    <source>
        <dbReference type="Proteomes" id="UP001207654"/>
    </source>
</evidence>
<feature type="region of interest" description="Disordered" evidence="1">
    <location>
        <begin position="521"/>
        <end position="579"/>
    </location>
</feature>
<protein>
    <submittedName>
        <fullName evidence="2">Uncharacterized protein</fullName>
    </submittedName>
</protein>
<accession>A0ABT4AC57</accession>
<keyword evidence="3" id="KW-1185">Reference proteome</keyword>
<reference evidence="2 3" key="1">
    <citation type="submission" date="2022-11" db="EMBL/GenBank/DDBJ databases">
        <title>Minimal conservation of predation-associated metabolite biosynthetic gene clusters underscores biosynthetic potential of Myxococcota including descriptions for ten novel species: Archangium lansinium sp. nov., Myxococcus landrumus sp. nov., Nannocystis bai.</title>
        <authorList>
            <person name="Ahearne A."/>
            <person name="Stevens C."/>
            <person name="Phillips K."/>
        </authorList>
    </citation>
    <scope>NUCLEOTIDE SEQUENCE [LARGE SCALE GENOMIC DNA]</scope>
    <source>
        <strain evidence="2 3">MIWBW</strain>
    </source>
</reference>
<name>A0ABT4AC57_9BACT</name>
<feature type="compositionally biased region" description="Low complexity" evidence="1">
    <location>
        <begin position="529"/>
        <end position="543"/>
    </location>
</feature>
<gene>
    <name evidence="2" type="ORF">OV287_32760</name>
</gene>
<dbReference type="Proteomes" id="UP001207654">
    <property type="component" value="Unassembled WGS sequence"/>
</dbReference>
<evidence type="ECO:0000256" key="1">
    <source>
        <dbReference type="SAM" id="MobiDB-lite"/>
    </source>
</evidence>